<keyword evidence="1" id="KW-1133">Transmembrane helix</keyword>
<keyword evidence="1" id="KW-0812">Transmembrane</keyword>
<dbReference type="Proteomes" id="UP000266723">
    <property type="component" value="Unassembled WGS sequence"/>
</dbReference>
<proteinExistence type="predicted"/>
<accession>A0ABQ7AYZ3</accession>
<feature type="transmembrane region" description="Helical" evidence="1">
    <location>
        <begin position="57"/>
        <end position="74"/>
    </location>
</feature>
<keyword evidence="1" id="KW-0472">Membrane</keyword>
<evidence type="ECO:0000256" key="1">
    <source>
        <dbReference type="SAM" id="Phobius"/>
    </source>
</evidence>
<comment type="caution">
    <text evidence="2">The sequence shown here is derived from an EMBL/GenBank/DDBJ whole genome shotgun (WGS) entry which is preliminary data.</text>
</comment>
<dbReference type="EMBL" id="QGKV02001556">
    <property type="protein sequence ID" value="KAF3519223.1"/>
    <property type="molecule type" value="Genomic_DNA"/>
</dbReference>
<reference evidence="2 3" key="1">
    <citation type="journal article" date="2020" name="BMC Genomics">
        <title>Intraspecific diversification of the crop wild relative Brassica cretica Lam. using demographic model selection.</title>
        <authorList>
            <person name="Kioukis A."/>
            <person name="Michalopoulou V.A."/>
            <person name="Briers L."/>
            <person name="Pirintsos S."/>
            <person name="Studholme D.J."/>
            <person name="Pavlidis P."/>
            <person name="Sarris P.F."/>
        </authorList>
    </citation>
    <scope>NUCLEOTIDE SEQUENCE [LARGE SCALE GENOMIC DNA]</scope>
    <source>
        <strain evidence="3">cv. PFS-1207/04</strain>
    </source>
</reference>
<organism evidence="2 3">
    <name type="scientific">Brassica cretica</name>
    <name type="common">Mustard</name>
    <dbReference type="NCBI Taxonomy" id="69181"/>
    <lineage>
        <taxon>Eukaryota</taxon>
        <taxon>Viridiplantae</taxon>
        <taxon>Streptophyta</taxon>
        <taxon>Embryophyta</taxon>
        <taxon>Tracheophyta</taxon>
        <taxon>Spermatophyta</taxon>
        <taxon>Magnoliopsida</taxon>
        <taxon>eudicotyledons</taxon>
        <taxon>Gunneridae</taxon>
        <taxon>Pentapetalae</taxon>
        <taxon>rosids</taxon>
        <taxon>malvids</taxon>
        <taxon>Brassicales</taxon>
        <taxon>Brassicaceae</taxon>
        <taxon>Brassiceae</taxon>
        <taxon>Brassica</taxon>
    </lineage>
</organism>
<feature type="transmembrane region" description="Helical" evidence="1">
    <location>
        <begin position="24"/>
        <end position="45"/>
    </location>
</feature>
<gene>
    <name evidence="2" type="ORF">DY000_02058651</name>
</gene>
<protein>
    <recommendedName>
        <fullName evidence="4">DUF4283 domain-containing protein</fullName>
    </recommendedName>
</protein>
<evidence type="ECO:0008006" key="4">
    <source>
        <dbReference type="Google" id="ProtNLM"/>
    </source>
</evidence>
<evidence type="ECO:0000313" key="3">
    <source>
        <dbReference type="Proteomes" id="UP000266723"/>
    </source>
</evidence>
<sequence>MCGFLGRAWLRWSRSGVRSGFRKWIYLLPLHHALFLLGWVIRLAWLKALTAVPDGGVAVFLPLVLVVSTDILFLDRRQMALLELRWIERIVKRCRMALDWSKMTLRFTFWSRKPFGYCPDSSEPDRCTANVEMVGKDELWYGQFGRLIVVPAETPFRTNAGQSGTRLGQSDRYSWMDEPRLNCSERPDLHVELVPCTDPWTGAHQYRWCVAVPRGSFPNKARLSHCGCARSRVLLYVSEGRRLGGRRKLFLMSPIIKN</sequence>
<keyword evidence="3" id="KW-1185">Reference proteome</keyword>
<name>A0ABQ7AYZ3_BRACR</name>
<evidence type="ECO:0000313" key="2">
    <source>
        <dbReference type="EMBL" id="KAF3519223.1"/>
    </source>
</evidence>